<accession>A0A645BSM4</accession>
<reference evidence="2" key="1">
    <citation type="submission" date="2019-08" db="EMBL/GenBank/DDBJ databases">
        <authorList>
            <person name="Kucharzyk K."/>
            <person name="Murdoch R.W."/>
            <person name="Higgins S."/>
            <person name="Loffler F."/>
        </authorList>
    </citation>
    <scope>NUCLEOTIDE SEQUENCE</scope>
</reference>
<name>A0A645BSM4_9ZZZZ</name>
<dbReference type="InterPro" id="IPR008258">
    <property type="entry name" value="Transglycosylase_SLT_dom_1"/>
</dbReference>
<comment type="caution">
    <text evidence="2">The sequence shown here is derived from an EMBL/GenBank/DDBJ whole genome shotgun (WGS) entry which is preliminary data.</text>
</comment>
<dbReference type="SUPFAM" id="SSF53955">
    <property type="entry name" value="Lysozyme-like"/>
    <property type="match status" value="1"/>
</dbReference>
<organism evidence="2">
    <name type="scientific">bioreactor metagenome</name>
    <dbReference type="NCBI Taxonomy" id="1076179"/>
    <lineage>
        <taxon>unclassified sequences</taxon>
        <taxon>metagenomes</taxon>
        <taxon>ecological metagenomes</taxon>
    </lineage>
</organism>
<evidence type="ECO:0000259" key="1">
    <source>
        <dbReference type="Pfam" id="PF01464"/>
    </source>
</evidence>
<gene>
    <name evidence="2" type="ORF">SDC9_115308</name>
</gene>
<proteinExistence type="predicted"/>
<dbReference type="AlphaFoldDB" id="A0A645BSM4"/>
<protein>
    <recommendedName>
        <fullName evidence="1">Transglycosylase SLT domain-containing protein</fullName>
    </recommendedName>
</protein>
<dbReference type="Pfam" id="PF01464">
    <property type="entry name" value="SLT"/>
    <property type="match status" value="1"/>
</dbReference>
<dbReference type="InterPro" id="IPR023346">
    <property type="entry name" value="Lysozyme-like_dom_sf"/>
</dbReference>
<evidence type="ECO:0000313" key="2">
    <source>
        <dbReference type="EMBL" id="MPM68376.1"/>
    </source>
</evidence>
<feature type="domain" description="Transglycosylase SLT" evidence="1">
    <location>
        <begin position="124"/>
        <end position="220"/>
    </location>
</feature>
<dbReference type="EMBL" id="VSSQ01022222">
    <property type="protein sequence ID" value="MPM68376.1"/>
    <property type="molecule type" value="Genomic_DNA"/>
</dbReference>
<dbReference type="Gene3D" id="1.10.530.10">
    <property type="match status" value="1"/>
</dbReference>
<sequence length="241" mass="27046">MRKGIRRSILTVLLLSMAGLLAFTAGSRYIHASPRNRRGTIQSQKIQLHDWSSEPAVASFYQIGRFVTNRFSDVTLTYTNPLFTLSETIQDSVETMSMLTRFIQKQNPAISRDIAARQAAAFLRYSIKYGAPLDLVVAVANTESHFNPNARSSHGAAGVMQVTWRVHENLLRANGIRSEEELYTPEKGIAAGCLLISRYLRAYGSPEKALGRYYGGPSSVYWARVSRNLSKLQRYRPGNRL</sequence>